<proteinExistence type="predicted"/>
<feature type="region of interest" description="Disordered" evidence="1">
    <location>
        <begin position="1"/>
        <end position="72"/>
    </location>
</feature>
<protein>
    <submittedName>
        <fullName evidence="2">Uncharacterized protein</fullName>
    </submittedName>
</protein>
<evidence type="ECO:0000313" key="3">
    <source>
        <dbReference type="Proteomes" id="UP000469558"/>
    </source>
</evidence>
<feature type="compositionally biased region" description="Basic residues" evidence="1">
    <location>
        <begin position="1"/>
        <end position="14"/>
    </location>
</feature>
<feature type="region of interest" description="Disordered" evidence="1">
    <location>
        <begin position="678"/>
        <end position="719"/>
    </location>
</feature>
<feature type="region of interest" description="Disordered" evidence="1">
    <location>
        <begin position="645"/>
        <end position="666"/>
    </location>
</feature>
<feature type="compositionally biased region" description="Polar residues" evidence="1">
    <location>
        <begin position="339"/>
        <end position="349"/>
    </location>
</feature>
<dbReference type="AlphaFoldDB" id="A0A8T9BV62"/>
<feature type="region of interest" description="Disordered" evidence="1">
    <location>
        <begin position="108"/>
        <end position="255"/>
    </location>
</feature>
<keyword evidence="3" id="KW-1185">Reference proteome</keyword>
<feature type="compositionally biased region" description="Basic and acidic residues" evidence="1">
    <location>
        <begin position="33"/>
        <end position="51"/>
    </location>
</feature>
<feature type="compositionally biased region" description="Basic and acidic residues" evidence="1">
    <location>
        <begin position="153"/>
        <end position="166"/>
    </location>
</feature>
<feature type="compositionally biased region" description="Basic and acidic residues" evidence="1">
    <location>
        <begin position="193"/>
        <end position="212"/>
    </location>
</feature>
<sequence>MERHHRHDHRAHERRAKDSADHGRNERHRKHGQERLDKHSSKIPIYDDRKDRPHLKQSLAGPALSGDNGYVRRWLTQTEDDVEKNTRRSKKVENFPKYEDSRLKAHQAFGIVNHPQFDLKDGEARRKSKRRHNSSSDSSLLEAPRRPISRPVIPEKEDRGLSERQEQATIPHKKRKAETIELDTASVSSQSGHAKETFEKRARHKTKEDRYEPKKKRRKSETVEKKRSGTKPEKKSDRKKAAKKAGEDLVRNFSSKSIGQERLTIRPAHGLGLFKNGLPDLAFSEMEFLQHTDRNAPAAKPDKITSKSREKEKRKVTRVHDEISDFFKPSKNLLKETDPNTQGRTPSTHATREGSIYSKQFTANDHEPQHRQSQFLENTKQRALSLEQGTSPGRISARREPSPALAYVERPPESTSMLSSKAQTYITWSESQFSPGATGMRRQQDKIVQQRSSTPASIRQSLEKTGIYRDTGIDVGSRNSREATFYERERRQEHHGAKYHEKYQRMPSISGTSGSTSSSELPAIDTSKWRADSFPSYQHPRMKNTQYENNANVEDHNEESAKFTSSVAGKDKMSQPAISGDRRIVIEHFNSELGWHQRPSSRAQARHSPNHLVDLRGERDRTARSTPINREQLAKLARIKRPATTLPVSRLREKKNSDKDNHISVGPQGIEDFVEVSEERQTASKTVGEGKPVSAPPIVTQPNEDTSTSIDTQDEAKLDSQPVLTKEPFARDTKFPENGSSGKGNFVPFLANPQNEPRAFMAANPQETFNRTESGSYLGLPMRGGWSTQGPIPTLQPIRSSAFIDPQPVFLRQVQRRHAPEEEYVPYATEPINGHWFQPEAPNLEGTPFADNHPPDLLNYQEGVETEEGAYNDQVYPTDYEQVDDFQTYAHEASGWEPDQEFVESGLEDFEIPLGETPETWHRYRAFEDLPAEQDYMLMEEPVAHGHQTYDDNDTHPIQRFWRPHRQY</sequence>
<organism evidence="2 3">
    <name type="scientific">Lachnellula suecica</name>
    <dbReference type="NCBI Taxonomy" id="602035"/>
    <lineage>
        <taxon>Eukaryota</taxon>
        <taxon>Fungi</taxon>
        <taxon>Dikarya</taxon>
        <taxon>Ascomycota</taxon>
        <taxon>Pezizomycotina</taxon>
        <taxon>Leotiomycetes</taxon>
        <taxon>Helotiales</taxon>
        <taxon>Lachnaceae</taxon>
        <taxon>Lachnellula</taxon>
    </lineage>
</organism>
<feature type="compositionally biased region" description="Polar residues" evidence="1">
    <location>
        <begin position="700"/>
        <end position="711"/>
    </location>
</feature>
<evidence type="ECO:0000313" key="2">
    <source>
        <dbReference type="EMBL" id="TVY59073.1"/>
    </source>
</evidence>
<feature type="compositionally biased region" description="Basic and acidic residues" evidence="1">
    <location>
        <begin position="650"/>
        <end position="662"/>
    </location>
</feature>
<feature type="compositionally biased region" description="Basic and acidic residues" evidence="1">
    <location>
        <begin position="15"/>
        <end position="24"/>
    </location>
</feature>
<dbReference type="Proteomes" id="UP000469558">
    <property type="component" value="Unassembled WGS sequence"/>
</dbReference>
<name>A0A8T9BV62_9HELO</name>
<comment type="caution">
    <text evidence="2">The sequence shown here is derived from an EMBL/GenBank/DDBJ whole genome shotgun (WGS) entry which is preliminary data.</text>
</comment>
<dbReference type="OrthoDB" id="2537141at2759"/>
<gene>
    <name evidence="2" type="ORF">LSUE1_G009563</name>
</gene>
<evidence type="ECO:0000256" key="1">
    <source>
        <dbReference type="SAM" id="MobiDB-lite"/>
    </source>
</evidence>
<feature type="region of interest" description="Disordered" evidence="1">
    <location>
        <begin position="292"/>
        <end position="357"/>
    </location>
</feature>
<feature type="compositionally biased region" description="Basic and acidic residues" evidence="1">
    <location>
        <begin position="220"/>
        <end position="236"/>
    </location>
</feature>
<feature type="compositionally biased region" description="Basic and acidic residues" evidence="1">
    <location>
        <begin position="292"/>
        <end position="325"/>
    </location>
</feature>
<accession>A0A8T9BV62</accession>
<reference evidence="2 3" key="1">
    <citation type="submission" date="2018-05" db="EMBL/GenBank/DDBJ databases">
        <title>Genome sequencing and assembly of the regulated plant pathogen Lachnellula willkommii and related sister species for the development of diagnostic species identification markers.</title>
        <authorList>
            <person name="Giroux E."/>
            <person name="Bilodeau G."/>
        </authorList>
    </citation>
    <scope>NUCLEOTIDE SEQUENCE [LARGE SCALE GENOMIC DNA]</scope>
    <source>
        <strain evidence="2 3">CBS 268.59</strain>
    </source>
</reference>
<dbReference type="EMBL" id="QGMK01002387">
    <property type="protein sequence ID" value="TVY59073.1"/>
    <property type="molecule type" value="Genomic_DNA"/>
</dbReference>